<keyword evidence="2" id="KW-0217">Developmental protein</keyword>
<dbReference type="AlphaFoldDB" id="A0A8S3Q4D4"/>
<dbReference type="GO" id="GO:0008593">
    <property type="term" value="P:regulation of Notch signaling pathway"/>
    <property type="evidence" value="ECO:0007669"/>
    <property type="project" value="UniProtKB-ARBA"/>
</dbReference>
<dbReference type="Gene3D" id="2.10.25.10">
    <property type="entry name" value="Laminin"/>
    <property type="match status" value="7"/>
</dbReference>
<keyword evidence="21" id="KW-1185">Reference proteome</keyword>
<comment type="caution">
    <text evidence="20">The sequence shown here is derived from an EMBL/GenBank/DDBJ whole genome shotgun (WGS) entry which is preliminary data.</text>
</comment>
<gene>
    <name evidence="20" type="ORF">MEDL_6524</name>
</gene>
<comment type="subcellular location">
    <subcellularLocation>
        <location evidence="1">Apical cell membrane</location>
        <topology evidence="1">Single-pass type I membrane protein</topology>
    </subcellularLocation>
</comment>
<evidence type="ECO:0000256" key="15">
    <source>
        <dbReference type="SAM" id="MobiDB-lite"/>
    </source>
</evidence>
<evidence type="ECO:0000256" key="6">
    <source>
        <dbReference type="ARBA" id="ARBA00022692"/>
    </source>
</evidence>
<feature type="disulfide bond" evidence="14">
    <location>
        <begin position="215"/>
        <end position="232"/>
    </location>
</feature>
<feature type="domain" description="EGF-like" evidence="18">
    <location>
        <begin position="206"/>
        <end position="244"/>
    </location>
</feature>
<evidence type="ECO:0000256" key="2">
    <source>
        <dbReference type="ARBA" id="ARBA00022473"/>
    </source>
</evidence>
<keyword evidence="6 16" id="KW-0812">Transmembrane</keyword>
<dbReference type="PROSITE" id="PS00022">
    <property type="entry name" value="EGF_1"/>
    <property type="match status" value="7"/>
</dbReference>
<feature type="domain" description="EGF-like" evidence="18">
    <location>
        <begin position="246"/>
        <end position="282"/>
    </location>
</feature>
<dbReference type="GO" id="GO:0048592">
    <property type="term" value="P:eye morphogenesis"/>
    <property type="evidence" value="ECO:0007669"/>
    <property type="project" value="UniProtKB-ARBA"/>
</dbReference>
<feature type="domain" description="EGF-like" evidence="18">
    <location>
        <begin position="322"/>
        <end position="358"/>
    </location>
</feature>
<dbReference type="SMART" id="SM00327">
    <property type="entry name" value="VWA"/>
    <property type="match status" value="1"/>
</dbReference>
<dbReference type="GO" id="GO:0003002">
    <property type="term" value="P:regionalization"/>
    <property type="evidence" value="ECO:0007669"/>
    <property type="project" value="UniProtKB-ARBA"/>
</dbReference>
<feature type="signal peptide" evidence="17">
    <location>
        <begin position="1"/>
        <end position="19"/>
    </location>
</feature>
<keyword evidence="3" id="KW-1003">Cell membrane</keyword>
<evidence type="ECO:0000256" key="17">
    <source>
        <dbReference type="SAM" id="SignalP"/>
    </source>
</evidence>
<evidence type="ECO:0000256" key="1">
    <source>
        <dbReference type="ARBA" id="ARBA00004247"/>
    </source>
</evidence>
<comment type="caution">
    <text evidence="14">Lacks conserved residue(s) required for the propagation of feature annotation.</text>
</comment>
<evidence type="ECO:0000256" key="7">
    <source>
        <dbReference type="ARBA" id="ARBA00022729"/>
    </source>
</evidence>
<proteinExistence type="predicted"/>
<dbReference type="GO" id="GO:0060255">
    <property type="term" value="P:regulation of macromolecule metabolic process"/>
    <property type="evidence" value="ECO:0007669"/>
    <property type="project" value="UniProtKB-ARBA"/>
</dbReference>
<evidence type="ECO:0000256" key="14">
    <source>
        <dbReference type="PROSITE-ProRule" id="PRU00076"/>
    </source>
</evidence>
<evidence type="ECO:0008006" key="22">
    <source>
        <dbReference type="Google" id="ProtNLM"/>
    </source>
</evidence>
<feature type="domain" description="EGF-like" evidence="18">
    <location>
        <begin position="398"/>
        <end position="434"/>
    </location>
</feature>
<dbReference type="Gene3D" id="3.40.50.410">
    <property type="entry name" value="von Willebrand factor, type A domain"/>
    <property type="match status" value="1"/>
</dbReference>
<dbReference type="SMART" id="SM00179">
    <property type="entry name" value="EGF_CA"/>
    <property type="match status" value="7"/>
</dbReference>
<evidence type="ECO:0000259" key="19">
    <source>
        <dbReference type="PROSITE" id="PS50234"/>
    </source>
</evidence>
<dbReference type="GO" id="GO:0030182">
    <property type="term" value="P:neuron differentiation"/>
    <property type="evidence" value="ECO:0007669"/>
    <property type="project" value="UniProtKB-ARBA"/>
</dbReference>
<evidence type="ECO:0000256" key="13">
    <source>
        <dbReference type="ARBA" id="ARBA00023180"/>
    </source>
</evidence>
<dbReference type="GO" id="GO:0009967">
    <property type="term" value="P:positive regulation of signal transduction"/>
    <property type="evidence" value="ECO:0007669"/>
    <property type="project" value="UniProtKB-ARBA"/>
</dbReference>
<dbReference type="InterPro" id="IPR018097">
    <property type="entry name" value="EGF_Ca-bd_CS"/>
</dbReference>
<dbReference type="GO" id="GO:0005509">
    <property type="term" value="F:calcium ion binding"/>
    <property type="evidence" value="ECO:0007669"/>
    <property type="project" value="InterPro"/>
</dbReference>
<dbReference type="FunFam" id="2.10.25.10:FF:000122">
    <property type="entry name" value="Protein crumbs homolog 2"/>
    <property type="match status" value="3"/>
</dbReference>
<dbReference type="GO" id="GO:0051241">
    <property type="term" value="P:negative regulation of multicellular organismal process"/>
    <property type="evidence" value="ECO:0007669"/>
    <property type="project" value="UniProtKB-ARBA"/>
</dbReference>
<dbReference type="PRINTS" id="PR00010">
    <property type="entry name" value="EGFBLOOD"/>
</dbReference>
<dbReference type="InterPro" id="IPR013032">
    <property type="entry name" value="EGF-like_CS"/>
</dbReference>
<accession>A0A8S3Q4D4</accession>
<dbReference type="SUPFAM" id="SSF53300">
    <property type="entry name" value="vWA-like"/>
    <property type="match status" value="1"/>
</dbReference>
<feature type="disulfide bond" evidence="14">
    <location>
        <begin position="386"/>
        <end position="395"/>
    </location>
</feature>
<name>A0A8S3Q4D4_MYTED</name>
<dbReference type="InterPro" id="IPR036465">
    <property type="entry name" value="vWFA_dom_sf"/>
</dbReference>
<dbReference type="CDD" id="cd00054">
    <property type="entry name" value="EGF_CA"/>
    <property type="match status" value="7"/>
</dbReference>
<dbReference type="FunFam" id="2.10.25.10:FF:000327">
    <property type="entry name" value="neurogenic locus notch homolog protein 4"/>
    <property type="match status" value="1"/>
</dbReference>
<feature type="transmembrane region" description="Helical" evidence="16">
    <location>
        <begin position="511"/>
        <end position="531"/>
    </location>
</feature>
<dbReference type="OrthoDB" id="430340at2759"/>
<keyword evidence="4 14" id="KW-0245">EGF-like domain</keyword>
<feature type="disulfide bond" evidence="14">
    <location>
        <begin position="234"/>
        <end position="243"/>
    </location>
</feature>
<dbReference type="InterPro" id="IPR000742">
    <property type="entry name" value="EGF"/>
</dbReference>
<evidence type="ECO:0000313" key="21">
    <source>
        <dbReference type="Proteomes" id="UP000683360"/>
    </source>
</evidence>
<feature type="domain" description="VWFA" evidence="19">
    <location>
        <begin position="29"/>
        <end position="203"/>
    </location>
</feature>
<dbReference type="GO" id="GO:0048468">
    <property type="term" value="P:cell development"/>
    <property type="evidence" value="ECO:0007669"/>
    <property type="project" value="UniProtKB-ARBA"/>
</dbReference>
<dbReference type="PANTHER" id="PTHR24049">
    <property type="entry name" value="CRUMBS FAMILY MEMBER"/>
    <property type="match status" value="1"/>
</dbReference>
<evidence type="ECO:0000256" key="4">
    <source>
        <dbReference type="ARBA" id="ARBA00022536"/>
    </source>
</evidence>
<dbReference type="GO" id="GO:0050877">
    <property type="term" value="P:nervous system process"/>
    <property type="evidence" value="ECO:0007669"/>
    <property type="project" value="UniProtKB-ARBA"/>
</dbReference>
<keyword evidence="9" id="KW-0221">Differentiation</keyword>
<evidence type="ECO:0000313" key="20">
    <source>
        <dbReference type="EMBL" id="CAG2191231.1"/>
    </source>
</evidence>
<dbReference type="PROSITE" id="PS50026">
    <property type="entry name" value="EGF_3"/>
    <property type="match status" value="7"/>
</dbReference>
<keyword evidence="13" id="KW-0325">Glycoprotein</keyword>
<keyword evidence="8" id="KW-0677">Repeat</keyword>
<dbReference type="Pfam" id="PF00092">
    <property type="entry name" value="VWA"/>
    <property type="match status" value="1"/>
</dbReference>
<feature type="domain" description="EGF-like" evidence="18">
    <location>
        <begin position="284"/>
        <end position="320"/>
    </location>
</feature>
<feature type="domain" description="EGF-like" evidence="18">
    <location>
        <begin position="360"/>
        <end position="396"/>
    </location>
</feature>
<keyword evidence="11 16" id="KW-0472">Membrane</keyword>
<evidence type="ECO:0000256" key="9">
    <source>
        <dbReference type="ARBA" id="ARBA00022782"/>
    </source>
</evidence>
<dbReference type="Pfam" id="PF12661">
    <property type="entry name" value="hEGF"/>
    <property type="match status" value="1"/>
</dbReference>
<dbReference type="Pfam" id="PF00008">
    <property type="entry name" value="EGF"/>
    <property type="match status" value="6"/>
</dbReference>
<dbReference type="InterPro" id="IPR000152">
    <property type="entry name" value="EGF-type_Asp/Asn_hydroxyl_site"/>
</dbReference>
<dbReference type="InterPro" id="IPR002035">
    <property type="entry name" value="VWF_A"/>
</dbReference>
<dbReference type="GO" id="GO:0051093">
    <property type="term" value="P:negative regulation of developmental process"/>
    <property type="evidence" value="ECO:0007669"/>
    <property type="project" value="UniProtKB-ARBA"/>
</dbReference>
<dbReference type="FunFam" id="2.10.25.10:FF:000100">
    <property type="entry name" value="neurogenic locus notch homolog protein 3"/>
    <property type="match status" value="1"/>
</dbReference>
<evidence type="ECO:0000256" key="16">
    <source>
        <dbReference type="SAM" id="Phobius"/>
    </source>
</evidence>
<evidence type="ECO:0000256" key="8">
    <source>
        <dbReference type="ARBA" id="ARBA00022737"/>
    </source>
</evidence>
<evidence type="ECO:0000256" key="10">
    <source>
        <dbReference type="ARBA" id="ARBA00022989"/>
    </source>
</evidence>
<sequence>MNTQGLFLLFILIIVTAQATNVCKSQPADIGFLLDESGSVGVNSFQQNLDFVRNFVDFFDIGATAVKISAFAFRTFMGDGFYFNCCHNKATIKSQINGIRYQGGGENFEMALAFARNNIFQKGNGMRDSSVKILIFFTDGQSGVLDGGQKLFDRGIIVYAVGVGRNTNRNQLIKIATNDSYVYQAPGYGSLLGQISIDIKSKICNDIDPCTPNPCMNHGSCSTTGNKQNVECSCAPGFTGNRCQTNIDECLSNPCEHESTCTDLINGYRCTCLGGFTGTYCQNDINECSSLPCQNGADCVNLVNTYQCHCTDGYTGSKCQSNIDECISSPCMHGGRCIDLVNGFTCTCKNGYAGLRCETNIDECSSSPCYNNGTCVDQIASWTCACVSGYNGIQCQSDIDECLSNPCRNNGSCVDLVDGYKCLCPNDTNGDNCEIWHDHCVSGPCLNGGYCSNEFGDFSCHCLDPWFGNICENNEINRTEVCTDLEYTDCSCYLTTLTPLKTQSYIIESGLAGLFTGLLGTILYFTLWNLLGNKHATTNKVNNKVSDTVKNDILTVTDLDGESSTSCKNDDNEGNGHHDKETERQQGCDCFVDHTGYDHFKRFDERLRYKYRFHKHKCRNNEISKSNKK</sequence>
<keyword evidence="7 17" id="KW-0732">Signal</keyword>
<dbReference type="PROSITE" id="PS01187">
    <property type="entry name" value="EGF_CA"/>
    <property type="match status" value="2"/>
</dbReference>
<feature type="region of interest" description="Disordered" evidence="15">
    <location>
        <begin position="560"/>
        <end position="582"/>
    </location>
</feature>
<evidence type="ECO:0000256" key="3">
    <source>
        <dbReference type="ARBA" id="ARBA00022475"/>
    </source>
</evidence>
<evidence type="ECO:0000256" key="12">
    <source>
        <dbReference type="ARBA" id="ARBA00023157"/>
    </source>
</evidence>
<dbReference type="GO" id="GO:0080090">
    <property type="term" value="P:regulation of primary metabolic process"/>
    <property type="evidence" value="ECO:0007669"/>
    <property type="project" value="UniProtKB-ARBA"/>
</dbReference>
<feature type="disulfide bond" evidence="14">
    <location>
        <begin position="348"/>
        <end position="357"/>
    </location>
</feature>
<dbReference type="SMART" id="SM00181">
    <property type="entry name" value="EGF"/>
    <property type="match status" value="7"/>
</dbReference>
<feature type="chain" id="PRO_5035789509" description="Fibropellin-1" evidence="17">
    <location>
        <begin position="20"/>
        <end position="629"/>
    </location>
</feature>
<evidence type="ECO:0000259" key="18">
    <source>
        <dbReference type="PROSITE" id="PS50026"/>
    </source>
</evidence>
<organism evidence="20 21">
    <name type="scientific">Mytilus edulis</name>
    <name type="common">Blue mussel</name>
    <dbReference type="NCBI Taxonomy" id="6550"/>
    <lineage>
        <taxon>Eukaryota</taxon>
        <taxon>Metazoa</taxon>
        <taxon>Spiralia</taxon>
        <taxon>Lophotrochozoa</taxon>
        <taxon>Mollusca</taxon>
        <taxon>Bivalvia</taxon>
        <taxon>Autobranchia</taxon>
        <taxon>Pteriomorphia</taxon>
        <taxon>Mytilida</taxon>
        <taxon>Mytiloidea</taxon>
        <taxon>Mytilidae</taxon>
        <taxon>Mytilinae</taxon>
        <taxon>Mytilus</taxon>
    </lineage>
</organism>
<keyword evidence="10 16" id="KW-1133">Transmembrane helix</keyword>
<feature type="disulfide bond" evidence="14">
    <location>
        <begin position="272"/>
        <end position="281"/>
    </location>
</feature>
<feature type="compositionally biased region" description="Basic and acidic residues" evidence="15">
    <location>
        <begin position="568"/>
        <end position="582"/>
    </location>
</feature>
<dbReference type="FunFam" id="2.10.25.10:FF:000565">
    <property type="entry name" value="Predicted protein"/>
    <property type="match status" value="1"/>
</dbReference>
<feature type="disulfide bond" evidence="14">
    <location>
        <begin position="424"/>
        <end position="433"/>
    </location>
</feature>
<dbReference type="InterPro" id="IPR001881">
    <property type="entry name" value="EGF-like_Ca-bd_dom"/>
</dbReference>
<reference evidence="20" key="1">
    <citation type="submission" date="2021-03" db="EMBL/GenBank/DDBJ databases">
        <authorList>
            <person name="Bekaert M."/>
        </authorList>
    </citation>
    <scope>NUCLEOTIDE SEQUENCE</scope>
</reference>
<dbReference type="PROSITE" id="PS00010">
    <property type="entry name" value="ASX_HYDROXYL"/>
    <property type="match status" value="5"/>
</dbReference>
<dbReference type="InterPro" id="IPR051022">
    <property type="entry name" value="Notch_Cell-Fate_Det"/>
</dbReference>
<keyword evidence="12 14" id="KW-1015">Disulfide bond</keyword>
<feature type="domain" description="EGF-like" evidence="18">
    <location>
        <begin position="436"/>
        <end position="472"/>
    </location>
</feature>
<feature type="disulfide bond" evidence="14">
    <location>
        <begin position="310"/>
        <end position="319"/>
    </location>
</feature>
<protein>
    <recommendedName>
        <fullName evidence="22">Fibropellin-1</fullName>
    </recommendedName>
</protein>
<evidence type="ECO:0000256" key="11">
    <source>
        <dbReference type="ARBA" id="ARBA00023136"/>
    </source>
</evidence>
<dbReference type="GO" id="GO:0016324">
    <property type="term" value="C:apical plasma membrane"/>
    <property type="evidence" value="ECO:0007669"/>
    <property type="project" value="UniProtKB-SubCell"/>
</dbReference>
<dbReference type="EMBL" id="CAJPWZ010000358">
    <property type="protein sequence ID" value="CAG2191231.1"/>
    <property type="molecule type" value="Genomic_DNA"/>
</dbReference>
<dbReference type="PROSITE" id="PS01186">
    <property type="entry name" value="EGF_2"/>
    <property type="match status" value="6"/>
</dbReference>
<dbReference type="PROSITE" id="PS50234">
    <property type="entry name" value="VWFA"/>
    <property type="match status" value="1"/>
</dbReference>
<dbReference type="SUPFAM" id="SSF57196">
    <property type="entry name" value="EGF/Laminin"/>
    <property type="match status" value="7"/>
</dbReference>
<feature type="disulfide bond" evidence="14">
    <location>
        <begin position="462"/>
        <end position="471"/>
    </location>
</feature>
<evidence type="ECO:0000256" key="5">
    <source>
        <dbReference type="ARBA" id="ARBA00022553"/>
    </source>
</evidence>
<keyword evidence="5" id="KW-0597">Phosphoprotein</keyword>
<dbReference type="Proteomes" id="UP000683360">
    <property type="component" value="Unassembled WGS sequence"/>
</dbReference>